<feature type="region of interest" description="Disordered" evidence="1">
    <location>
        <begin position="1"/>
        <end position="30"/>
    </location>
</feature>
<sequence>MSQYEGQQEYWNPNQGFQQGQADSSYNFEMPVQQEFGQELSFQSFEGGAENAATAATSSFSAEGVNIYGANPYLNPTSHYDAGNMMTPNDQESFVAGDDEFADEPPLLEELGINPDFIMQKVK</sequence>
<dbReference type="GeneID" id="108569652"/>
<name>A0ABM1NIX2_NICVS</name>
<evidence type="ECO:0000256" key="1">
    <source>
        <dbReference type="SAM" id="MobiDB-lite"/>
    </source>
</evidence>
<organism evidence="2 3">
    <name type="scientific">Nicrophorus vespilloides</name>
    <name type="common">Boreal carrion beetle</name>
    <dbReference type="NCBI Taxonomy" id="110193"/>
    <lineage>
        <taxon>Eukaryota</taxon>
        <taxon>Metazoa</taxon>
        <taxon>Ecdysozoa</taxon>
        <taxon>Arthropoda</taxon>
        <taxon>Hexapoda</taxon>
        <taxon>Insecta</taxon>
        <taxon>Pterygota</taxon>
        <taxon>Neoptera</taxon>
        <taxon>Endopterygota</taxon>
        <taxon>Coleoptera</taxon>
        <taxon>Polyphaga</taxon>
        <taxon>Staphyliniformia</taxon>
        <taxon>Silphidae</taxon>
        <taxon>Nicrophorinae</taxon>
        <taxon>Nicrophorus</taxon>
    </lineage>
</organism>
<reference evidence="3" key="1">
    <citation type="submission" date="2025-08" db="UniProtKB">
        <authorList>
            <consortium name="RefSeq"/>
        </authorList>
    </citation>
    <scope>IDENTIFICATION</scope>
    <source>
        <tissue evidence="3">Whole Larva</tissue>
    </source>
</reference>
<accession>A0ABM1NIX2</accession>
<dbReference type="RefSeq" id="XP_017786772.1">
    <property type="nucleotide sequence ID" value="XM_017931283.1"/>
</dbReference>
<proteinExistence type="predicted"/>
<keyword evidence="2" id="KW-1185">Reference proteome</keyword>
<protein>
    <submittedName>
        <fullName evidence="3">Uncharacterized protein LOC108569652</fullName>
    </submittedName>
</protein>
<dbReference type="Proteomes" id="UP000695000">
    <property type="component" value="Unplaced"/>
</dbReference>
<feature type="region of interest" description="Disordered" evidence="1">
    <location>
        <begin position="78"/>
        <end position="97"/>
    </location>
</feature>
<evidence type="ECO:0000313" key="3">
    <source>
        <dbReference type="RefSeq" id="XP_017786772.1"/>
    </source>
</evidence>
<evidence type="ECO:0000313" key="2">
    <source>
        <dbReference type="Proteomes" id="UP000695000"/>
    </source>
</evidence>
<gene>
    <name evidence="3" type="primary">LOC108569652</name>
</gene>
<feature type="compositionally biased region" description="Polar residues" evidence="1">
    <location>
        <begin position="1"/>
        <end position="27"/>
    </location>
</feature>